<accession>A0A835YEN8</accession>
<feature type="region of interest" description="Disordered" evidence="1">
    <location>
        <begin position="86"/>
        <end position="113"/>
    </location>
</feature>
<evidence type="ECO:0000256" key="1">
    <source>
        <dbReference type="SAM" id="MobiDB-lite"/>
    </source>
</evidence>
<comment type="caution">
    <text evidence="2">The sequence shown here is derived from an EMBL/GenBank/DDBJ whole genome shotgun (WGS) entry which is preliminary data.</text>
</comment>
<proteinExistence type="predicted"/>
<organism evidence="2 3">
    <name type="scientific">Edaphochlamys debaryana</name>
    <dbReference type="NCBI Taxonomy" id="47281"/>
    <lineage>
        <taxon>Eukaryota</taxon>
        <taxon>Viridiplantae</taxon>
        <taxon>Chlorophyta</taxon>
        <taxon>core chlorophytes</taxon>
        <taxon>Chlorophyceae</taxon>
        <taxon>CS clade</taxon>
        <taxon>Chlamydomonadales</taxon>
        <taxon>Chlamydomonadales incertae sedis</taxon>
        <taxon>Edaphochlamys</taxon>
    </lineage>
</organism>
<gene>
    <name evidence="2" type="ORF">HYH03_005817</name>
</gene>
<sequence length="293" mass="31016">MADDPNARPSCMEVLHHPFIAAVDSNMDAHREMGDLVRRRMRDLAKLRRLHGLRYAMHAHRPEGTDDKAFLEVLDRRRLRLKNREASAGAGHAGNGFVRQPTSTTTSVDGTATPLARNSLNAAYKATDAQQANGRESSHDGSSRVHLNCSYGTGAENGGGMSKVDKMALLSALPDLERSTTMPARRFREAPEGLSPVPSCDPSMYTGDNAALPGAWSAYPLGYEALQHRDALMEGLAPGAAHAVEGARARAAAAGPGSAGGLGAGRASREPPAALPTPLEDPKEGQDLAPTTQ</sequence>
<name>A0A835YEN8_9CHLO</name>
<evidence type="ECO:0000313" key="3">
    <source>
        <dbReference type="Proteomes" id="UP000612055"/>
    </source>
</evidence>
<reference evidence="2" key="1">
    <citation type="journal article" date="2020" name="bioRxiv">
        <title>Comparative genomics of Chlamydomonas.</title>
        <authorList>
            <person name="Craig R.J."/>
            <person name="Hasan A.R."/>
            <person name="Ness R.W."/>
            <person name="Keightley P.D."/>
        </authorList>
    </citation>
    <scope>NUCLEOTIDE SEQUENCE</scope>
    <source>
        <strain evidence="2">CCAP 11/70</strain>
    </source>
</reference>
<dbReference type="EMBL" id="JAEHOE010000020">
    <property type="protein sequence ID" value="KAG2496219.1"/>
    <property type="molecule type" value="Genomic_DNA"/>
</dbReference>
<keyword evidence="3" id="KW-1185">Reference proteome</keyword>
<dbReference type="Proteomes" id="UP000612055">
    <property type="component" value="Unassembled WGS sequence"/>
</dbReference>
<protein>
    <submittedName>
        <fullName evidence="2">Uncharacterized protein</fullName>
    </submittedName>
</protein>
<feature type="region of interest" description="Disordered" evidence="1">
    <location>
        <begin position="252"/>
        <end position="293"/>
    </location>
</feature>
<dbReference type="AlphaFoldDB" id="A0A835YEN8"/>
<evidence type="ECO:0000313" key="2">
    <source>
        <dbReference type="EMBL" id="KAG2496219.1"/>
    </source>
</evidence>